<sequence length="201" mass="22342">MQTPALEVSWRVSVLEWLAQHVPPRRIEHILGVEATAVELAKRYGASPERAGRAGLLHDLAKYFPPEKLLLEADRLGIAVDAIQRRTPHLLHADVSAGLAREIFGEADPQVLAAIANHTLGDAEMDLLSQILYVADWIEPTRKGEDVARVRQAAQADLMEAVLLGAEQTILELIESRRAVHPRTLLTRNWALSTLQEYSSR</sequence>
<evidence type="ECO:0000256" key="5">
    <source>
        <dbReference type="ARBA" id="ARBA00023004"/>
    </source>
</evidence>
<evidence type="ECO:0000259" key="7">
    <source>
        <dbReference type="PROSITE" id="PS51831"/>
    </source>
</evidence>
<dbReference type="PANTHER" id="PTHR35795">
    <property type="entry name" value="SLR1885 PROTEIN"/>
    <property type="match status" value="1"/>
</dbReference>
<keyword evidence="9" id="KW-1185">Reference proteome</keyword>
<evidence type="ECO:0000256" key="2">
    <source>
        <dbReference type="ARBA" id="ARBA00022723"/>
    </source>
</evidence>
<name>A0ABY3PNT1_9CYAN</name>
<dbReference type="EC" id="3.6.1.41" evidence="1"/>
<dbReference type="EMBL" id="CP063845">
    <property type="protein sequence ID" value="UFP95363.1"/>
    <property type="molecule type" value="Genomic_DNA"/>
</dbReference>
<dbReference type="GO" id="GO:0008803">
    <property type="term" value="F:bis(5'-nucleosyl)-tetraphosphatase (symmetrical) activity"/>
    <property type="evidence" value="ECO:0007669"/>
    <property type="project" value="UniProtKB-EC"/>
</dbReference>
<dbReference type="InterPro" id="IPR006674">
    <property type="entry name" value="HD_domain"/>
</dbReference>
<dbReference type="RefSeq" id="WP_230842589.1">
    <property type="nucleotide sequence ID" value="NZ_CP063845.1"/>
</dbReference>
<accession>A0ABY3PNT1</accession>
<keyword evidence="4 8" id="KW-0378">Hydrolase</keyword>
<evidence type="ECO:0000313" key="8">
    <source>
        <dbReference type="EMBL" id="UFP95363.1"/>
    </source>
</evidence>
<dbReference type="InterPro" id="IPR051094">
    <property type="entry name" value="Diverse_Catalytic_Enzymes"/>
</dbReference>
<reference evidence="8 9" key="1">
    <citation type="journal article" date="2021" name="Genome Biol. Evol.">
        <title>Complete Genome Sequencing of a Novel Gloeobacter Species from a Waterfall Cave in Mexico.</title>
        <authorList>
            <person name="Saw J.H."/>
            <person name="Cardona T."/>
            <person name="Montejano G."/>
        </authorList>
    </citation>
    <scope>NUCLEOTIDE SEQUENCE [LARGE SCALE GENOMIC DNA]</scope>
    <source>
        <strain evidence="8">MG652769</strain>
    </source>
</reference>
<dbReference type="NCBIfam" id="TIGR00488">
    <property type="entry name" value="bis(5'-nucleosyl)-tetraphosphatase (symmetrical) YqeK"/>
    <property type="match status" value="1"/>
</dbReference>
<organism evidence="8 9">
    <name type="scientific">Gloeobacter morelensis MG652769</name>
    <dbReference type="NCBI Taxonomy" id="2781736"/>
    <lineage>
        <taxon>Bacteria</taxon>
        <taxon>Bacillati</taxon>
        <taxon>Cyanobacteriota</taxon>
        <taxon>Cyanophyceae</taxon>
        <taxon>Gloeobacterales</taxon>
        <taxon>Gloeobacteraceae</taxon>
        <taxon>Gloeobacter</taxon>
        <taxon>Gloeobacter morelensis</taxon>
    </lineage>
</organism>
<dbReference type="CDD" id="cd00077">
    <property type="entry name" value="HDc"/>
    <property type="match status" value="1"/>
</dbReference>
<keyword evidence="3" id="KW-0547">Nucleotide-binding</keyword>
<comment type="catalytic activity">
    <reaction evidence="6">
        <text>P(1),P(4)-bis(5'-adenosyl) tetraphosphate + H2O = 2 ADP + 2 H(+)</text>
        <dbReference type="Rhea" id="RHEA:24252"/>
        <dbReference type="ChEBI" id="CHEBI:15377"/>
        <dbReference type="ChEBI" id="CHEBI:15378"/>
        <dbReference type="ChEBI" id="CHEBI:58141"/>
        <dbReference type="ChEBI" id="CHEBI:456216"/>
        <dbReference type="EC" id="3.6.1.41"/>
    </reaction>
</comment>
<dbReference type="InterPro" id="IPR005249">
    <property type="entry name" value="YqeK"/>
</dbReference>
<dbReference type="SMART" id="SM00471">
    <property type="entry name" value="HDc"/>
    <property type="match status" value="1"/>
</dbReference>
<dbReference type="Pfam" id="PF01966">
    <property type="entry name" value="HD"/>
    <property type="match status" value="1"/>
</dbReference>
<keyword evidence="5" id="KW-0408">Iron</keyword>
<evidence type="ECO:0000313" key="9">
    <source>
        <dbReference type="Proteomes" id="UP001054846"/>
    </source>
</evidence>
<dbReference type="Gene3D" id="1.10.3210.10">
    <property type="entry name" value="Hypothetical protein af1432"/>
    <property type="match status" value="1"/>
</dbReference>
<dbReference type="Proteomes" id="UP001054846">
    <property type="component" value="Chromosome"/>
</dbReference>
<gene>
    <name evidence="8" type="primary">yqeK</name>
    <name evidence="8" type="ORF">ISF26_03695</name>
</gene>
<dbReference type="InterPro" id="IPR003607">
    <property type="entry name" value="HD/PDEase_dom"/>
</dbReference>
<feature type="domain" description="HD" evidence="7">
    <location>
        <begin position="26"/>
        <end position="141"/>
    </location>
</feature>
<evidence type="ECO:0000256" key="4">
    <source>
        <dbReference type="ARBA" id="ARBA00022801"/>
    </source>
</evidence>
<evidence type="ECO:0000256" key="6">
    <source>
        <dbReference type="ARBA" id="ARBA00049417"/>
    </source>
</evidence>
<keyword evidence="2" id="KW-0479">Metal-binding</keyword>
<dbReference type="SUPFAM" id="SSF109604">
    <property type="entry name" value="HD-domain/PDEase-like"/>
    <property type="match status" value="1"/>
</dbReference>
<protein>
    <recommendedName>
        <fullName evidence="1">bis(5'-nucleosyl)-tetraphosphatase (symmetrical)</fullName>
        <ecNumber evidence="1">3.6.1.41</ecNumber>
    </recommendedName>
</protein>
<evidence type="ECO:0000256" key="1">
    <source>
        <dbReference type="ARBA" id="ARBA00012506"/>
    </source>
</evidence>
<evidence type="ECO:0000256" key="3">
    <source>
        <dbReference type="ARBA" id="ARBA00022741"/>
    </source>
</evidence>
<dbReference type="PROSITE" id="PS51831">
    <property type="entry name" value="HD"/>
    <property type="match status" value="1"/>
</dbReference>
<dbReference type="PANTHER" id="PTHR35795:SF1">
    <property type="entry name" value="BIS(5'-NUCLEOSYL)-TETRAPHOSPHATASE, SYMMETRICAL"/>
    <property type="match status" value="1"/>
</dbReference>
<proteinExistence type="predicted"/>